<reference evidence="3" key="1">
    <citation type="journal article" date="2011" name="Science">
        <title>The plant cell wall-decomposing machinery underlies the functional diversity of forest fungi.</title>
        <authorList>
            <person name="Eastwood D.C."/>
            <person name="Floudas D."/>
            <person name="Binder M."/>
            <person name="Majcherczyk A."/>
            <person name="Schneider P."/>
            <person name="Aerts A."/>
            <person name="Asiegbu F.O."/>
            <person name="Baker S.E."/>
            <person name="Barry K."/>
            <person name="Bendiksby M."/>
            <person name="Blumentritt M."/>
            <person name="Coutinho P.M."/>
            <person name="Cullen D."/>
            <person name="de Vries R.P."/>
            <person name="Gathman A."/>
            <person name="Goodell B."/>
            <person name="Henrissat B."/>
            <person name="Ihrmark K."/>
            <person name="Kauserud H."/>
            <person name="Kohler A."/>
            <person name="LaButti K."/>
            <person name="Lapidus A."/>
            <person name="Lavin J.L."/>
            <person name="Lee Y.-H."/>
            <person name="Lindquist E."/>
            <person name="Lilly W."/>
            <person name="Lucas S."/>
            <person name="Morin E."/>
            <person name="Murat C."/>
            <person name="Oguiza J.A."/>
            <person name="Park J."/>
            <person name="Pisabarro A.G."/>
            <person name="Riley R."/>
            <person name="Rosling A."/>
            <person name="Salamov A."/>
            <person name="Schmidt O."/>
            <person name="Schmutz J."/>
            <person name="Skrede I."/>
            <person name="Stenlid J."/>
            <person name="Wiebenga A."/>
            <person name="Xie X."/>
            <person name="Kuees U."/>
            <person name="Hibbett D.S."/>
            <person name="Hoffmeister D."/>
            <person name="Hoegberg N."/>
            <person name="Martin F."/>
            <person name="Grigoriev I.V."/>
            <person name="Watkinson S.C."/>
        </authorList>
    </citation>
    <scope>NUCLEOTIDE SEQUENCE [LARGE SCALE GENOMIC DNA]</scope>
    <source>
        <strain evidence="3">strain S7.3</strain>
    </source>
</reference>
<gene>
    <name evidence="2" type="ORF">SERLA73DRAFT_149050</name>
</gene>
<name>F8PI32_SERL3</name>
<accession>F8PI32</accession>
<dbReference type="Proteomes" id="UP000008063">
    <property type="component" value="Unassembled WGS sequence"/>
</dbReference>
<keyword evidence="3" id="KW-1185">Reference proteome</keyword>
<sequence length="617" mass="69330">MQKTTLSLSTSSNSLLQHTSLPTPTAQLQPFGLKRAASPTFPSPNNLKLTSPLLPVSKICFCYGTSRIKQHGDYTKYSQVKRNIADDNKESLARPRTQPQKEGESVKIPPDIFDWSNIPLFKRPVYKMGHSTIDYKNISPKVAQSTECSGMTAPYPVHNAMINWIQQYFALVLPCNGLVLDGIVTLNIRSRDGVAGLLHLNLLCLEVAFSQSLPDIKRKVAKMLHRNPHLLAGVIINLVEHSYQPPSCPPKMDDEILHGSVMGGLMETSLLSPCVVFHDSMMFTGQFDVNIHVIYPRNVDLNHSTHAILIAIFSQKSKKCSWITDDAKIGMGYGKSYFFTFPTASQTPLFSGTTPGIIVRELFLIQLPEAVQTRQEGVQTRRGGAVLLLLIGAGQMMLVLKGVLGGKIWSMQEHKNLYYVHFYTPSPILEGPGCGSFTLDLTSKKPYSVSGEFCYYQLLKVVQLQTGEPGDTVHFNQQLVHRLQLHLQLNRQLPSPLREEFLKPPTDITRLLALVYTSRDEHFAEKVAAEQQYWQYMMQLQMYKADLIAAVQGCHQAEEDIQGLRQLVHLQRCATYLYMQYACNIITAQWFDSGLIVPSFYIHTNSSLRIQVDKTPS</sequence>
<dbReference type="AlphaFoldDB" id="F8PI32"/>
<dbReference type="InParanoid" id="F8PI32"/>
<feature type="region of interest" description="Disordered" evidence="1">
    <location>
        <begin position="1"/>
        <end position="23"/>
    </location>
</feature>
<feature type="region of interest" description="Disordered" evidence="1">
    <location>
        <begin position="85"/>
        <end position="106"/>
    </location>
</feature>
<feature type="compositionally biased region" description="Low complexity" evidence="1">
    <location>
        <begin position="1"/>
        <end position="21"/>
    </location>
</feature>
<organism evidence="3">
    <name type="scientific">Serpula lacrymans var. lacrymans (strain S7.3)</name>
    <name type="common">Dry rot fungus</name>
    <dbReference type="NCBI Taxonomy" id="936435"/>
    <lineage>
        <taxon>Eukaryota</taxon>
        <taxon>Fungi</taxon>
        <taxon>Dikarya</taxon>
        <taxon>Basidiomycota</taxon>
        <taxon>Agaricomycotina</taxon>
        <taxon>Agaricomycetes</taxon>
        <taxon>Agaricomycetidae</taxon>
        <taxon>Boletales</taxon>
        <taxon>Coniophorineae</taxon>
        <taxon>Serpulaceae</taxon>
        <taxon>Serpula</taxon>
    </lineage>
</organism>
<dbReference type="EMBL" id="GL945474">
    <property type="protein sequence ID" value="EGO04610.1"/>
    <property type="molecule type" value="Genomic_DNA"/>
</dbReference>
<feature type="compositionally biased region" description="Basic and acidic residues" evidence="1">
    <location>
        <begin position="85"/>
        <end position="105"/>
    </location>
</feature>
<proteinExistence type="predicted"/>
<evidence type="ECO:0000256" key="1">
    <source>
        <dbReference type="SAM" id="MobiDB-lite"/>
    </source>
</evidence>
<evidence type="ECO:0000313" key="3">
    <source>
        <dbReference type="Proteomes" id="UP000008063"/>
    </source>
</evidence>
<dbReference type="HOGENOM" id="CLU_442899_0_0_1"/>
<evidence type="ECO:0000313" key="2">
    <source>
        <dbReference type="EMBL" id="EGO04610.1"/>
    </source>
</evidence>
<protein>
    <submittedName>
        <fullName evidence="2">Uncharacterized protein</fullName>
    </submittedName>
</protein>